<evidence type="ECO:0008006" key="3">
    <source>
        <dbReference type="Google" id="ProtNLM"/>
    </source>
</evidence>
<dbReference type="Gene3D" id="2.180.10.10">
    <property type="entry name" value="RHS repeat-associated core"/>
    <property type="match status" value="1"/>
</dbReference>
<sequence>MWLSVDPLAEKFPAWSPYHYAFDNPVRFVDLDGREGTDWIRKNGKWVYDASITTLEQAQRIADVDGFAKNGTVLSNTSINGGASGYVRNHNNGRYFYR</sequence>
<dbReference type="AlphaFoldDB" id="A0A380ZWV3"/>
<name>A0A380ZWV3_9FLAO</name>
<organism evidence="1 2">
    <name type="scientific">Bergeyella zoohelcum</name>
    <dbReference type="NCBI Taxonomy" id="1015"/>
    <lineage>
        <taxon>Bacteria</taxon>
        <taxon>Pseudomonadati</taxon>
        <taxon>Bacteroidota</taxon>
        <taxon>Flavobacteriia</taxon>
        <taxon>Flavobacteriales</taxon>
        <taxon>Weeksellaceae</taxon>
        <taxon>Bergeyella</taxon>
    </lineage>
</organism>
<reference evidence="1 2" key="1">
    <citation type="submission" date="2018-06" db="EMBL/GenBank/DDBJ databases">
        <authorList>
            <consortium name="Pathogen Informatics"/>
            <person name="Doyle S."/>
        </authorList>
    </citation>
    <scope>NUCLEOTIDE SEQUENCE [LARGE SCALE GENOMIC DNA]</scope>
    <source>
        <strain evidence="1 2">NCTC11661</strain>
    </source>
</reference>
<dbReference type="EMBL" id="UFTJ01000005">
    <property type="protein sequence ID" value="SUV53209.1"/>
    <property type="molecule type" value="Genomic_DNA"/>
</dbReference>
<gene>
    <name evidence="1" type="ORF">NCTC11661_02358</name>
</gene>
<evidence type="ECO:0000313" key="1">
    <source>
        <dbReference type="EMBL" id="SUV53209.1"/>
    </source>
</evidence>
<protein>
    <recommendedName>
        <fullName evidence="3">RHS repeat-associated core domain</fullName>
    </recommendedName>
</protein>
<dbReference type="Proteomes" id="UP000255515">
    <property type="component" value="Unassembled WGS sequence"/>
</dbReference>
<proteinExistence type="predicted"/>
<evidence type="ECO:0000313" key="2">
    <source>
        <dbReference type="Proteomes" id="UP000255515"/>
    </source>
</evidence>
<accession>A0A380ZWV3</accession>